<evidence type="ECO:0000256" key="2">
    <source>
        <dbReference type="ARBA" id="ARBA00010637"/>
    </source>
</evidence>
<accession>A0AA42IVN5</accession>
<sequence length="228" mass="24299">MTAPIESRQTNLQKNPQANPHTSPQTTPQTNLQTRLQAGWQTAHARLRKAVDPTLARARLRFQALAPRERRLVTGAGALLGLAVIFVTLIEPPLNTMRKLQAELPLLRGQAAAVADLTTQARALRQRSAAPVASLPTQAEVGASLERAGLPAAMWTLGTPESGKGLQLTLNQAPSSALLPWLDGAGQDWGLSTQQVELTRTTNPNGRPLPGLVNGHVTLTLPEPSGAR</sequence>
<evidence type="ECO:0000256" key="11">
    <source>
        <dbReference type="SAM" id="Phobius"/>
    </source>
</evidence>
<dbReference type="AlphaFoldDB" id="A0AA42IVN5"/>
<comment type="caution">
    <text evidence="12">The sequence shown here is derived from an EMBL/GenBank/DDBJ whole genome shotgun (WGS) entry which is preliminary data.</text>
</comment>
<evidence type="ECO:0000313" key="13">
    <source>
        <dbReference type="Proteomes" id="UP001161094"/>
    </source>
</evidence>
<evidence type="ECO:0000313" key="12">
    <source>
        <dbReference type="EMBL" id="MDH0735782.1"/>
    </source>
</evidence>
<reference evidence="12" key="1">
    <citation type="submission" date="2022-09" db="EMBL/GenBank/DDBJ databases">
        <title>Intensive care unit water sources are persistently colonized with multi-drug resistant bacteria and are the site of extensive horizontal gene transfer of antibiotic resistance genes.</title>
        <authorList>
            <person name="Diorio-Toth L."/>
        </authorList>
    </citation>
    <scope>NUCLEOTIDE SEQUENCE</scope>
    <source>
        <strain evidence="12">GD03843</strain>
    </source>
</reference>
<evidence type="ECO:0000256" key="10">
    <source>
        <dbReference type="SAM" id="MobiDB-lite"/>
    </source>
</evidence>
<evidence type="ECO:0000256" key="5">
    <source>
        <dbReference type="ARBA" id="ARBA00022519"/>
    </source>
</evidence>
<keyword evidence="5" id="KW-0997">Cell inner membrane</keyword>
<keyword evidence="8 11" id="KW-1133">Transmembrane helix</keyword>
<keyword evidence="4" id="KW-1003">Cell membrane</keyword>
<dbReference type="GO" id="GO:0005886">
    <property type="term" value="C:plasma membrane"/>
    <property type="evidence" value="ECO:0007669"/>
    <property type="project" value="UniProtKB-SubCell"/>
</dbReference>
<dbReference type="InterPro" id="IPR023229">
    <property type="entry name" value="T2SS_M_periplasmic_sf"/>
</dbReference>
<evidence type="ECO:0000256" key="7">
    <source>
        <dbReference type="ARBA" id="ARBA00022927"/>
    </source>
</evidence>
<evidence type="ECO:0000256" key="8">
    <source>
        <dbReference type="ARBA" id="ARBA00022989"/>
    </source>
</evidence>
<keyword evidence="9 11" id="KW-0472">Membrane</keyword>
<dbReference type="InterPro" id="IPR007690">
    <property type="entry name" value="T2SS_GspM"/>
</dbReference>
<dbReference type="Gene3D" id="3.30.1360.100">
    <property type="entry name" value="General secretion pathway protein M, EpsM"/>
    <property type="match status" value="1"/>
</dbReference>
<comment type="subcellular location">
    <subcellularLocation>
        <location evidence="1">Cell inner membrane</location>
        <topology evidence="1">Single-pass membrane protein</topology>
    </subcellularLocation>
</comment>
<gene>
    <name evidence="12" type="ORF">N5D93_08170</name>
</gene>
<dbReference type="Proteomes" id="UP001161094">
    <property type="component" value="Unassembled WGS sequence"/>
</dbReference>
<organism evidence="12 13">
    <name type="scientific">Achromobacter spanius</name>
    <dbReference type="NCBI Taxonomy" id="217203"/>
    <lineage>
        <taxon>Bacteria</taxon>
        <taxon>Pseudomonadati</taxon>
        <taxon>Pseudomonadota</taxon>
        <taxon>Betaproteobacteria</taxon>
        <taxon>Burkholderiales</taxon>
        <taxon>Alcaligenaceae</taxon>
        <taxon>Achromobacter</taxon>
    </lineage>
</organism>
<dbReference type="GO" id="GO:0015628">
    <property type="term" value="P:protein secretion by the type II secretion system"/>
    <property type="evidence" value="ECO:0007669"/>
    <property type="project" value="InterPro"/>
</dbReference>
<keyword evidence="6 11" id="KW-0812">Transmembrane</keyword>
<dbReference type="RefSeq" id="WP_279994695.1">
    <property type="nucleotide sequence ID" value="NZ_JAOCDZ010000004.1"/>
</dbReference>
<dbReference type="Pfam" id="PF04612">
    <property type="entry name" value="T2SSM"/>
    <property type="match status" value="1"/>
</dbReference>
<proteinExistence type="inferred from homology"/>
<keyword evidence="3" id="KW-0813">Transport</keyword>
<evidence type="ECO:0000256" key="1">
    <source>
        <dbReference type="ARBA" id="ARBA00004377"/>
    </source>
</evidence>
<feature type="transmembrane region" description="Helical" evidence="11">
    <location>
        <begin position="72"/>
        <end position="90"/>
    </location>
</feature>
<dbReference type="EMBL" id="JAOCDZ010000004">
    <property type="protein sequence ID" value="MDH0735782.1"/>
    <property type="molecule type" value="Genomic_DNA"/>
</dbReference>
<protein>
    <submittedName>
        <fullName evidence="12">Type II secretion system protein M</fullName>
    </submittedName>
</protein>
<dbReference type="SUPFAM" id="SSF103054">
    <property type="entry name" value="General secretion pathway protein M, EpsM"/>
    <property type="match status" value="1"/>
</dbReference>
<feature type="compositionally biased region" description="Polar residues" evidence="10">
    <location>
        <begin position="7"/>
        <end position="31"/>
    </location>
</feature>
<comment type="similarity">
    <text evidence="2">Belongs to the GSP M family.</text>
</comment>
<name>A0AA42IVN5_9BURK</name>
<evidence type="ECO:0000256" key="4">
    <source>
        <dbReference type="ARBA" id="ARBA00022475"/>
    </source>
</evidence>
<keyword evidence="7" id="KW-0653">Protein transport</keyword>
<feature type="region of interest" description="Disordered" evidence="10">
    <location>
        <begin position="1"/>
        <end position="31"/>
    </location>
</feature>
<evidence type="ECO:0000256" key="6">
    <source>
        <dbReference type="ARBA" id="ARBA00022692"/>
    </source>
</evidence>
<evidence type="ECO:0000256" key="9">
    <source>
        <dbReference type="ARBA" id="ARBA00023136"/>
    </source>
</evidence>
<dbReference type="GO" id="GO:0015627">
    <property type="term" value="C:type II protein secretion system complex"/>
    <property type="evidence" value="ECO:0007669"/>
    <property type="project" value="InterPro"/>
</dbReference>
<evidence type="ECO:0000256" key="3">
    <source>
        <dbReference type="ARBA" id="ARBA00022448"/>
    </source>
</evidence>